<accession>A0A6I4II50</accession>
<evidence type="ECO:0000256" key="1">
    <source>
        <dbReference type="SAM" id="SignalP"/>
    </source>
</evidence>
<name>A0A6I4II50_9FLAO</name>
<dbReference type="EMBL" id="WQLW01000005">
    <property type="protein sequence ID" value="MVO09274.1"/>
    <property type="molecule type" value="Genomic_DNA"/>
</dbReference>
<proteinExistence type="predicted"/>
<dbReference type="AlphaFoldDB" id="A0A6I4II50"/>
<reference evidence="3" key="1">
    <citation type="submission" date="2019-05" db="EMBL/GenBank/DDBJ databases">
        <title>Flavobacterium profundi sp. nov., isolated from a deep-sea seamount.</title>
        <authorList>
            <person name="Zhang D.-C."/>
        </authorList>
    </citation>
    <scope>NUCLEOTIDE SEQUENCE [LARGE SCALE GENOMIC DNA]</scope>
    <source>
        <strain evidence="3">TP390</strain>
    </source>
</reference>
<evidence type="ECO:0000313" key="3">
    <source>
        <dbReference type="Proteomes" id="UP000431264"/>
    </source>
</evidence>
<comment type="caution">
    <text evidence="2">The sequence shown here is derived from an EMBL/GenBank/DDBJ whole genome shotgun (WGS) entry which is preliminary data.</text>
</comment>
<dbReference type="RefSeq" id="WP_140997651.1">
    <property type="nucleotide sequence ID" value="NZ_VDCZ01000005.1"/>
</dbReference>
<feature type="chain" id="PRO_5026152695" evidence="1">
    <location>
        <begin position="21"/>
        <end position="111"/>
    </location>
</feature>
<gene>
    <name evidence="2" type="ORF">GOQ30_08905</name>
</gene>
<sequence length="111" mass="12891">MKQILSILVLSFMFSVSSFAQEKSFAKFDREQMIKDTNEMVTYLELDNNFKQSLFQLVDMRIESVGTATNLEEAKKINSQFNNKILAGLSKEKREKLLENKALHKKIILEL</sequence>
<protein>
    <submittedName>
        <fullName evidence="2">Uncharacterized protein</fullName>
    </submittedName>
</protein>
<organism evidence="2 3">
    <name type="scientific">Flavobacterium profundi</name>
    <dbReference type="NCBI Taxonomy" id="1774945"/>
    <lineage>
        <taxon>Bacteria</taxon>
        <taxon>Pseudomonadati</taxon>
        <taxon>Bacteroidota</taxon>
        <taxon>Flavobacteriia</taxon>
        <taxon>Flavobacteriales</taxon>
        <taxon>Flavobacteriaceae</taxon>
        <taxon>Flavobacterium</taxon>
    </lineage>
</organism>
<feature type="signal peptide" evidence="1">
    <location>
        <begin position="1"/>
        <end position="20"/>
    </location>
</feature>
<keyword evidence="1" id="KW-0732">Signal</keyword>
<keyword evidence="3" id="KW-1185">Reference proteome</keyword>
<dbReference type="Proteomes" id="UP000431264">
    <property type="component" value="Unassembled WGS sequence"/>
</dbReference>
<evidence type="ECO:0000313" key="2">
    <source>
        <dbReference type="EMBL" id="MVO09274.1"/>
    </source>
</evidence>